<evidence type="ECO:0000313" key="5">
    <source>
        <dbReference type="Proteomes" id="UP000002931"/>
    </source>
</evidence>
<protein>
    <recommendedName>
        <fullName evidence="3">Peptidase S1 domain-containing protein</fullName>
    </recommendedName>
</protein>
<proteinExistence type="predicted"/>
<sequence length="276" mass="29296">MIRLFAAFMAFFAAMPVAADPSELRALMTANDSKGWEAVGRLNIAGEAFCSGALISETLVLTAAHCVYNADTGERYPANSIEFLAGWRNGRAVAYRSVRRYVVNEAYDFAGEDNTRRVANDIALLELDQPIQKTNVAPFAVGDWPRKGDEVGVVSYAFDRAEAPSIQETCKVLGRQGGSLVMNCDVDHGSSGAPIFMIQWNRPVVVSVVSAKATAGRLPVSLGTSLGDTLDTLKVALANSDGIFVHVAAPTEGAAPVVVRRDTGAASTAKFLRPGG</sequence>
<feature type="domain" description="Peptidase S1" evidence="3">
    <location>
        <begin position="36"/>
        <end position="272"/>
    </location>
</feature>
<accession>A3VC51</accession>
<evidence type="ECO:0000313" key="4">
    <source>
        <dbReference type="EMBL" id="EAQ14534.1"/>
    </source>
</evidence>
<reference evidence="4 5" key="1">
    <citation type="journal article" date="2010" name="J. Bacteriol.">
        <title>Genome sequences of Pelagibaca bermudensis HTCC2601T and Maritimibacter alkaliphilus HTCC2654T, the type strains of two marine Roseobacter genera.</title>
        <authorList>
            <person name="Thrash J.C."/>
            <person name="Cho J.C."/>
            <person name="Ferriera S."/>
            <person name="Johnson J."/>
            <person name="Vergin K.L."/>
            <person name="Giovannoni S.J."/>
        </authorList>
    </citation>
    <scope>NUCLEOTIDE SEQUENCE [LARGE SCALE GENOMIC DNA]</scope>
    <source>
        <strain evidence="4 5">HTCC2654</strain>
    </source>
</reference>
<dbReference type="HOGENOM" id="CLU_071546_1_0_5"/>
<dbReference type="InterPro" id="IPR009003">
    <property type="entry name" value="Peptidase_S1_PA"/>
</dbReference>
<name>A3VC51_9RHOB</name>
<dbReference type="MEROPS" id="S01.260"/>
<dbReference type="AlphaFoldDB" id="A3VC51"/>
<dbReference type="GO" id="GO:0006508">
    <property type="term" value="P:proteolysis"/>
    <property type="evidence" value="ECO:0007669"/>
    <property type="project" value="InterPro"/>
</dbReference>
<evidence type="ECO:0000256" key="1">
    <source>
        <dbReference type="ARBA" id="ARBA00022729"/>
    </source>
</evidence>
<keyword evidence="1 2" id="KW-0732">Signal</keyword>
<dbReference type="PANTHER" id="PTHR15462">
    <property type="entry name" value="SERINE PROTEASE"/>
    <property type="match status" value="1"/>
</dbReference>
<evidence type="ECO:0000259" key="3">
    <source>
        <dbReference type="PROSITE" id="PS50240"/>
    </source>
</evidence>
<dbReference type="PANTHER" id="PTHR15462:SF8">
    <property type="entry name" value="SERINE PROTEASE"/>
    <property type="match status" value="1"/>
</dbReference>
<dbReference type="eggNOG" id="COG3591">
    <property type="taxonomic scope" value="Bacteria"/>
</dbReference>
<dbReference type="PROSITE" id="PS50240">
    <property type="entry name" value="TRYPSIN_DOM"/>
    <property type="match status" value="1"/>
</dbReference>
<comment type="caution">
    <text evidence="4">The sequence shown here is derived from an EMBL/GenBank/DDBJ whole genome shotgun (WGS) entry which is preliminary data.</text>
</comment>
<dbReference type="STRING" id="314271.RB2654_17731"/>
<dbReference type="PRINTS" id="PR00722">
    <property type="entry name" value="CHYMOTRYPSIN"/>
</dbReference>
<dbReference type="EMBL" id="AAMT01000002">
    <property type="protein sequence ID" value="EAQ14534.1"/>
    <property type="molecule type" value="Genomic_DNA"/>
</dbReference>
<feature type="chain" id="PRO_5002662109" description="Peptidase S1 domain-containing protein" evidence="2">
    <location>
        <begin position="20"/>
        <end position="276"/>
    </location>
</feature>
<dbReference type="PROSITE" id="PS00134">
    <property type="entry name" value="TRYPSIN_HIS"/>
    <property type="match status" value="1"/>
</dbReference>
<dbReference type="Gene3D" id="2.40.10.10">
    <property type="entry name" value="Trypsin-like serine proteases"/>
    <property type="match status" value="2"/>
</dbReference>
<dbReference type="InterPro" id="IPR050966">
    <property type="entry name" value="Glutamyl_endopeptidase"/>
</dbReference>
<dbReference type="InterPro" id="IPR001314">
    <property type="entry name" value="Peptidase_S1A"/>
</dbReference>
<dbReference type="SMART" id="SM00020">
    <property type="entry name" value="Tryp_SPc"/>
    <property type="match status" value="1"/>
</dbReference>
<dbReference type="GO" id="GO:0004252">
    <property type="term" value="F:serine-type endopeptidase activity"/>
    <property type="evidence" value="ECO:0007669"/>
    <property type="project" value="InterPro"/>
</dbReference>
<gene>
    <name evidence="4" type="ORF">RB2654_17731</name>
</gene>
<dbReference type="Pfam" id="PF00089">
    <property type="entry name" value="Trypsin"/>
    <property type="match status" value="1"/>
</dbReference>
<dbReference type="RefSeq" id="WP_008334063.1">
    <property type="nucleotide sequence ID" value="NZ_CH902578.1"/>
</dbReference>
<feature type="signal peptide" evidence="2">
    <location>
        <begin position="1"/>
        <end position="19"/>
    </location>
</feature>
<organism evidence="4 5">
    <name type="scientific">Maritimibacter alkaliphilus HTCC2654</name>
    <dbReference type="NCBI Taxonomy" id="314271"/>
    <lineage>
        <taxon>Bacteria</taxon>
        <taxon>Pseudomonadati</taxon>
        <taxon>Pseudomonadota</taxon>
        <taxon>Alphaproteobacteria</taxon>
        <taxon>Rhodobacterales</taxon>
        <taxon>Roseobacteraceae</taxon>
        <taxon>Maritimibacter</taxon>
    </lineage>
</organism>
<keyword evidence="5" id="KW-1185">Reference proteome</keyword>
<dbReference type="InterPro" id="IPR043504">
    <property type="entry name" value="Peptidase_S1_PA_chymotrypsin"/>
</dbReference>
<evidence type="ECO:0000256" key="2">
    <source>
        <dbReference type="SAM" id="SignalP"/>
    </source>
</evidence>
<dbReference type="SUPFAM" id="SSF50494">
    <property type="entry name" value="Trypsin-like serine proteases"/>
    <property type="match status" value="1"/>
</dbReference>
<dbReference type="InterPro" id="IPR018114">
    <property type="entry name" value="TRYPSIN_HIS"/>
</dbReference>
<dbReference type="InterPro" id="IPR001254">
    <property type="entry name" value="Trypsin_dom"/>
</dbReference>
<dbReference type="Proteomes" id="UP000002931">
    <property type="component" value="Unassembled WGS sequence"/>
</dbReference>